<organism evidence="2 3">
    <name type="scientific">Streptomyces ficellus</name>
    <dbReference type="NCBI Taxonomy" id="1977088"/>
    <lineage>
        <taxon>Bacteria</taxon>
        <taxon>Bacillati</taxon>
        <taxon>Actinomycetota</taxon>
        <taxon>Actinomycetes</taxon>
        <taxon>Kitasatosporales</taxon>
        <taxon>Streptomycetaceae</taxon>
        <taxon>Streptomyces</taxon>
    </lineage>
</organism>
<dbReference type="RefSeq" id="WP_156691664.1">
    <property type="nucleotide sequence ID" value="NZ_CP034279.1"/>
</dbReference>
<feature type="signal peptide" evidence="1">
    <location>
        <begin position="1"/>
        <end position="24"/>
    </location>
</feature>
<dbReference type="KEGG" id="sfic:EIZ62_05980"/>
<evidence type="ECO:0000256" key="1">
    <source>
        <dbReference type="SAM" id="SignalP"/>
    </source>
</evidence>
<keyword evidence="1" id="KW-0732">Signal</keyword>
<name>A0A6I6FFH7_9ACTN</name>
<keyword evidence="3" id="KW-1185">Reference proteome</keyword>
<evidence type="ECO:0000313" key="2">
    <source>
        <dbReference type="EMBL" id="QGV77845.1"/>
    </source>
</evidence>
<accession>A0A6I6FFH7</accession>
<dbReference type="OrthoDB" id="10005636at2"/>
<protein>
    <recommendedName>
        <fullName evidence="4">N-acetylmuramoyl-L-alanine amidase</fullName>
    </recommendedName>
</protein>
<reference evidence="2 3" key="1">
    <citation type="submission" date="2018-12" db="EMBL/GenBank/DDBJ databases">
        <title>Complete genome sequence of Streptomyces ficellus NRRL8067, the producer of ficellomycin, feldamycin and nojirimycin.</title>
        <authorList>
            <person name="Zhang H."/>
            <person name="Yue R."/>
            <person name="Liu Y."/>
            <person name="Li M."/>
            <person name="Mu H."/>
            <person name="Zhang J."/>
        </authorList>
    </citation>
    <scope>NUCLEOTIDE SEQUENCE [LARGE SCALE GENOMIC DNA]</scope>
    <source>
        <strain evidence="2 3">NRRL 8067</strain>
    </source>
</reference>
<gene>
    <name evidence="2" type="ORF">EIZ62_05980</name>
</gene>
<evidence type="ECO:0000313" key="3">
    <source>
        <dbReference type="Proteomes" id="UP000422572"/>
    </source>
</evidence>
<evidence type="ECO:0008006" key="4">
    <source>
        <dbReference type="Google" id="ProtNLM"/>
    </source>
</evidence>
<feature type="chain" id="PRO_5038668866" description="N-acetylmuramoyl-L-alanine amidase" evidence="1">
    <location>
        <begin position="25"/>
        <end position="137"/>
    </location>
</feature>
<dbReference type="AlphaFoldDB" id="A0A6I6FFH7"/>
<dbReference type="Proteomes" id="UP000422572">
    <property type="component" value="Chromosome"/>
</dbReference>
<sequence>MNASRLRRTIGIGIAAMLSLSALAAPSSAREQDDHYSILRQSGGNPNIRLWMNDTRYLIHADVTGNPNGRYKEVQLFEGYCYGGGGRGVLTRAAVPAGQGAVVPYGITPRSRCEYTARVTEHNNNNLWLSGWWTAPY</sequence>
<proteinExistence type="predicted"/>
<dbReference type="EMBL" id="CP034279">
    <property type="protein sequence ID" value="QGV77845.1"/>
    <property type="molecule type" value="Genomic_DNA"/>
</dbReference>